<dbReference type="AlphaFoldDB" id="A0AAV2RY49"/>
<keyword evidence="8" id="KW-1185">Reference proteome</keyword>
<evidence type="ECO:0000313" key="7">
    <source>
        <dbReference type="EMBL" id="CAL4144615.1"/>
    </source>
</evidence>
<keyword evidence="3" id="KW-0238">DNA-binding</keyword>
<evidence type="ECO:0000256" key="4">
    <source>
        <dbReference type="SAM" id="MobiDB-lite"/>
    </source>
</evidence>
<feature type="region of interest" description="Disordered" evidence="4">
    <location>
        <begin position="478"/>
        <end position="531"/>
    </location>
</feature>
<keyword evidence="2 3" id="KW-0539">Nucleus</keyword>
<reference evidence="7 8" key="1">
    <citation type="submission" date="2024-05" db="EMBL/GenBank/DDBJ databases">
        <authorList>
            <person name="Wallberg A."/>
        </authorList>
    </citation>
    <scope>NUCLEOTIDE SEQUENCE [LARGE SCALE GENOMIC DNA]</scope>
</reference>
<feature type="compositionally biased region" description="Low complexity" evidence="4">
    <location>
        <begin position="486"/>
        <end position="504"/>
    </location>
</feature>
<dbReference type="PANTHER" id="PTHR23110">
    <property type="entry name" value="BTB DOMAIN TRANSCRIPTION FACTOR"/>
    <property type="match status" value="1"/>
</dbReference>
<sequence length="647" mass="71900">MEGRLLNLKWNSHGAEFLTLLDDFRRKGLYTDATLACGDCIFHIHTVVLSVCSPFFAKIFHSTYCQNPIVVLQDVSAKQMENLLLYMYCGEVRVHQDELPSLLKVAESLQIKGLASSHSTDPAVVTSAKEEQIARWGVAHVEDIRSQIKRDTDSRSRIERGFERQILQSHYSYPGHYHYRGSTPRSSVSLGTRERLHTSVSMTPQGSQERSEEVASSSSPSQDRPHSLGSLSHERRERMSSQERPMSLPSTTSGHSPSAFHTMISSPQDVKTEPEERGEYLEESSPTSPAKSVIQKSEDAPASSSFSKVTSPSMISEPSTSAHSSSILSPELSLPLRSPHVTVSSSRHHPLVPETAYLHSPHLQGEMIGPPGGHFLYHPPKSLEITPHPFFGPSKDPQKHLREPPPLLKMPPDIRHPIIQPGSSHYPSDLREIPQTSQHSSHLLVKTLPIPPYRSMPSTSLPSPTSSFSFHIHNPQMGPISVSEGPSSLHDYPHSSSSLPTTLPGSMPGVEGPLNLSGQRSPASTTTEHANDPFLGKIITNRRKRLRGPKSWEFLVRLLKDPTTNPSLIRWENEANGIFRLVQPAIIAQRWGRRQGKHSSECLTYENFARGLRYHYATGALAPVSELSFVYKFGPKAEKLLKELKPT</sequence>
<dbReference type="InterPro" id="IPR000418">
    <property type="entry name" value="Ets_dom"/>
</dbReference>
<dbReference type="SMART" id="SM00413">
    <property type="entry name" value="ETS"/>
    <property type="match status" value="1"/>
</dbReference>
<feature type="non-terminal residue" evidence="7">
    <location>
        <position position="647"/>
    </location>
</feature>
<feature type="compositionally biased region" description="Basic and acidic residues" evidence="4">
    <location>
        <begin position="232"/>
        <end position="241"/>
    </location>
</feature>
<proteinExistence type="inferred from homology"/>
<dbReference type="SUPFAM" id="SSF54695">
    <property type="entry name" value="POZ domain"/>
    <property type="match status" value="1"/>
</dbReference>
<dbReference type="SUPFAM" id="SSF46785">
    <property type="entry name" value="Winged helix' DNA-binding domain"/>
    <property type="match status" value="1"/>
</dbReference>
<dbReference type="Proteomes" id="UP001497623">
    <property type="component" value="Unassembled WGS sequence"/>
</dbReference>
<dbReference type="CDD" id="cd18315">
    <property type="entry name" value="BTB_POZ_BAB-like"/>
    <property type="match status" value="1"/>
</dbReference>
<feature type="domain" description="ETS" evidence="5">
    <location>
        <begin position="549"/>
        <end position="634"/>
    </location>
</feature>
<organism evidence="7 8">
    <name type="scientific">Meganyctiphanes norvegica</name>
    <name type="common">Northern krill</name>
    <name type="synonym">Thysanopoda norvegica</name>
    <dbReference type="NCBI Taxonomy" id="48144"/>
    <lineage>
        <taxon>Eukaryota</taxon>
        <taxon>Metazoa</taxon>
        <taxon>Ecdysozoa</taxon>
        <taxon>Arthropoda</taxon>
        <taxon>Crustacea</taxon>
        <taxon>Multicrustacea</taxon>
        <taxon>Malacostraca</taxon>
        <taxon>Eumalacostraca</taxon>
        <taxon>Eucarida</taxon>
        <taxon>Euphausiacea</taxon>
        <taxon>Euphausiidae</taxon>
        <taxon>Meganyctiphanes</taxon>
    </lineage>
</organism>
<dbReference type="GO" id="GO:0006357">
    <property type="term" value="P:regulation of transcription by RNA polymerase II"/>
    <property type="evidence" value="ECO:0007669"/>
    <property type="project" value="TreeGrafter"/>
</dbReference>
<dbReference type="InterPro" id="IPR036390">
    <property type="entry name" value="WH_DNA-bd_sf"/>
</dbReference>
<dbReference type="GO" id="GO:0003700">
    <property type="term" value="F:DNA-binding transcription factor activity"/>
    <property type="evidence" value="ECO:0007669"/>
    <property type="project" value="InterPro"/>
</dbReference>
<dbReference type="InterPro" id="IPR036388">
    <property type="entry name" value="WH-like_DNA-bd_sf"/>
</dbReference>
<evidence type="ECO:0000259" key="5">
    <source>
        <dbReference type="PROSITE" id="PS50061"/>
    </source>
</evidence>
<feature type="region of interest" description="Disordered" evidence="4">
    <location>
        <begin position="198"/>
        <end position="326"/>
    </location>
</feature>
<dbReference type="PANTHER" id="PTHR23110:SF109">
    <property type="entry name" value="FI07618P-RELATED"/>
    <property type="match status" value="1"/>
</dbReference>
<feature type="compositionally biased region" description="Polar residues" evidence="4">
    <location>
        <begin position="516"/>
        <end position="528"/>
    </location>
</feature>
<accession>A0AAV2RY49</accession>
<name>A0AAV2RY49_MEGNR</name>
<feature type="compositionally biased region" description="Polar residues" evidence="4">
    <location>
        <begin position="242"/>
        <end position="256"/>
    </location>
</feature>
<dbReference type="PROSITE" id="PS50061">
    <property type="entry name" value="ETS_DOMAIN_3"/>
    <property type="match status" value="1"/>
</dbReference>
<dbReference type="PRINTS" id="PR00454">
    <property type="entry name" value="ETSDOMAIN"/>
</dbReference>
<feature type="domain" description="BTB" evidence="6">
    <location>
        <begin position="31"/>
        <end position="96"/>
    </location>
</feature>
<gene>
    <name evidence="7" type="ORF">MNOR_LOCUS29531</name>
</gene>
<dbReference type="EMBL" id="CAXKWB010034383">
    <property type="protein sequence ID" value="CAL4144615.1"/>
    <property type="molecule type" value="Genomic_DNA"/>
</dbReference>
<dbReference type="PROSITE" id="PS50097">
    <property type="entry name" value="BTB"/>
    <property type="match status" value="1"/>
</dbReference>
<dbReference type="Pfam" id="PF00651">
    <property type="entry name" value="BTB"/>
    <property type="match status" value="1"/>
</dbReference>
<comment type="similarity">
    <text evidence="1 3">Belongs to the ETS family.</text>
</comment>
<evidence type="ECO:0000256" key="3">
    <source>
        <dbReference type="RuleBase" id="RU004019"/>
    </source>
</evidence>
<dbReference type="Pfam" id="PF00178">
    <property type="entry name" value="Ets"/>
    <property type="match status" value="1"/>
</dbReference>
<evidence type="ECO:0000313" key="8">
    <source>
        <dbReference type="Proteomes" id="UP001497623"/>
    </source>
</evidence>
<evidence type="ECO:0000256" key="1">
    <source>
        <dbReference type="ARBA" id="ARBA00005562"/>
    </source>
</evidence>
<dbReference type="Gene3D" id="1.10.10.10">
    <property type="entry name" value="Winged helix-like DNA-binding domain superfamily/Winged helix DNA-binding domain"/>
    <property type="match status" value="1"/>
</dbReference>
<dbReference type="InterPro" id="IPR011333">
    <property type="entry name" value="SKP1/BTB/POZ_sf"/>
</dbReference>
<dbReference type="SMART" id="SM00225">
    <property type="entry name" value="BTB"/>
    <property type="match status" value="1"/>
</dbReference>
<dbReference type="Gene3D" id="3.30.710.10">
    <property type="entry name" value="Potassium Channel Kv1.1, Chain A"/>
    <property type="match status" value="1"/>
</dbReference>
<dbReference type="GO" id="GO:0043565">
    <property type="term" value="F:sequence-specific DNA binding"/>
    <property type="evidence" value="ECO:0007669"/>
    <property type="project" value="InterPro"/>
</dbReference>
<dbReference type="GO" id="GO:0005634">
    <property type="term" value="C:nucleus"/>
    <property type="evidence" value="ECO:0007669"/>
    <property type="project" value="UniProtKB-SubCell"/>
</dbReference>
<dbReference type="InterPro" id="IPR000210">
    <property type="entry name" value="BTB/POZ_dom"/>
</dbReference>
<comment type="subcellular location">
    <subcellularLocation>
        <location evidence="3">Nucleus</location>
    </subcellularLocation>
</comment>
<feature type="compositionally biased region" description="Basic and acidic residues" evidence="4">
    <location>
        <begin position="270"/>
        <end position="280"/>
    </location>
</feature>
<comment type="caution">
    <text evidence="7">The sequence shown here is derived from an EMBL/GenBank/DDBJ whole genome shotgun (WGS) entry which is preliminary data.</text>
</comment>
<dbReference type="InterPro" id="IPR051095">
    <property type="entry name" value="Dros_DevTransReg"/>
</dbReference>
<feature type="compositionally biased region" description="Polar residues" evidence="4">
    <location>
        <begin position="302"/>
        <end position="320"/>
    </location>
</feature>
<evidence type="ECO:0000256" key="2">
    <source>
        <dbReference type="ARBA" id="ARBA00023242"/>
    </source>
</evidence>
<protein>
    <submittedName>
        <fullName evidence="7">Uncharacterized protein</fullName>
    </submittedName>
</protein>
<evidence type="ECO:0000259" key="6">
    <source>
        <dbReference type="PROSITE" id="PS50097"/>
    </source>
</evidence>